<evidence type="ECO:0000313" key="3">
    <source>
        <dbReference type="EMBL" id="MBO8187528.1"/>
    </source>
</evidence>
<feature type="domain" description="Trypsin-co-occurring" evidence="2">
    <location>
        <begin position="13"/>
        <end position="92"/>
    </location>
</feature>
<evidence type="ECO:0000256" key="1">
    <source>
        <dbReference type="SAM" id="MobiDB-lite"/>
    </source>
</evidence>
<dbReference type="RefSeq" id="WP_209266335.1">
    <property type="nucleotide sequence ID" value="NZ_JAFFZN010000017.1"/>
</dbReference>
<keyword evidence="4" id="KW-1185">Reference proteome</keyword>
<comment type="caution">
    <text evidence="3">The sequence shown here is derived from an EMBL/GenBank/DDBJ whole genome shotgun (WGS) entry which is preliminary data.</text>
</comment>
<proteinExistence type="predicted"/>
<protein>
    <recommendedName>
        <fullName evidence="2">Trypsin-co-occurring domain-containing protein</fullName>
    </recommendedName>
</protein>
<evidence type="ECO:0000259" key="2">
    <source>
        <dbReference type="Pfam" id="PF19631"/>
    </source>
</evidence>
<dbReference type="Pfam" id="PF19631">
    <property type="entry name" value="Trypco2"/>
    <property type="match status" value="1"/>
</dbReference>
<feature type="region of interest" description="Disordered" evidence="1">
    <location>
        <begin position="76"/>
        <end position="112"/>
    </location>
</feature>
<dbReference type="Proteomes" id="UP001518976">
    <property type="component" value="Unassembled WGS sequence"/>
</dbReference>
<feature type="compositionally biased region" description="Acidic residues" evidence="1">
    <location>
        <begin position="102"/>
        <end position="112"/>
    </location>
</feature>
<organism evidence="3 4">
    <name type="scientific">Streptomyces spirodelae</name>
    <dbReference type="NCBI Taxonomy" id="2812904"/>
    <lineage>
        <taxon>Bacteria</taxon>
        <taxon>Bacillati</taxon>
        <taxon>Actinomycetota</taxon>
        <taxon>Actinomycetes</taxon>
        <taxon>Kitasatosporales</taxon>
        <taxon>Streptomycetaceae</taxon>
        <taxon>Streptomyces</taxon>
    </lineage>
</organism>
<accession>A0ABS3WWM4</accession>
<name>A0ABS3WWM4_9ACTN</name>
<dbReference type="InterPro" id="IPR045608">
    <property type="entry name" value="Trypco2"/>
</dbReference>
<reference evidence="3 4" key="1">
    <citation type="submission" date="2021-02" db="EMBL/GenBank/DDBJ databases">
        <title>Streptomyces spirodelae sp. nov., isolated from duckweed.</title>
        <authorList>
            <person name="Saimee Y."/>
            <person name="Duangmal K."/>
        </authorList>
    </citation>
    <scope>NUCLEOTIDE SEQUENCE [LARGE SCALE GENOMIC DNA]</scope>
    <source>
        <strain evidence="3 4">DW4-2</strain>
    </source>
</reference>
<sequence>MTGDGSAAGQALDLADAITLLRDQIAEAQQRIDMNGDGGLRFTLGEITLELGLELARTSGADGGLRFSVVGMGGKRESTRTATHTLTVPMTPHLSDGGAIDVSDDDSDEDDA</sequence>
<gene>
    <name evidence="3" type="ORF">JW592_18975</name>
</gene>
<dbReference type="EMBL" id="JAFFZN010000017">
    <property type="protein sequence ID" value="MBO8187528.1"/>
    <property type="molecule type" value="Genomic_DNA"/>
</dbReference>
<evidence type="ECO:0000313" key="4">
    <source>
        <dbReference type="Proteomes" id="UP001518976"/>
    </source>
</evidence>